<dbReference type="NCBIfam" id="NF003843">
    <property type="entry name" value="PRK05422.1"/>
    <property type="match status" value="1"/>
</dbReference>
<protein>
    <recommendedName>
        <fullName evidence="3">SsrA-binding protein</fullName>
    </recommendedName>
    <alternativeName>
        <fullName evidence="3">Small protein B</fullName>
    </alternativeName>
</protein>
<dbReference type="SUPFAM" id="SSF74982">
    <property type="entry name" value="Small protein B (SmpB)"/>
    <property type="match status" value="1"/>
</dbReference>
<dbReference type="PROSITE" id="PS01317">
    <property type="entry name" value="SSRP"/>
    <property type="match status" value="1"/>
</dbReference>
<evidence type="ECO:0000313" key="4">
    <source>
        <dbReference type="EMBL" id="SIN82408.1"/>
    </source>
</evidence>
<comment type="function">
    <text evidence="3">Required for rescue of stalled ribosomes mediated by trans-translation. Binds to transfer-messenger RNA (tmRNA), required for stable association of tmRNA with ribosomes. tmRNA and SmpB together mimic tRNA shape, replacing the anticodon stem-loop with SmpB. tmRNA is encoded by the ssrA gene; the 2 termini fold to resemble tRNA(Ala) and it encodes a 'tag peptide', a short internal open reading frame. During trans-translation Ala-aminoacylated tmRNA acts like a tRNA, entering the A-site of stalled ribosomes, displacing the stalled mRNA. The ribosome then switches to translate the ORF on the tmRNA; the nascent peptide is terminated with the 'tag peptide' encoded by the tmRNA and targeted for degradation. The ribosome is freed to recommence translation, which seems to be the essential function of trans-translation.</text>
</comment>
<keyword evidence="2 3" id="KW-0694">RNA-binding</keyword>
<dbReference type="HAMAP" id="MF_00023">
    <property type="entry name" value="SmpB"/>
    <property type="match status" value="1"/>
</dbReference>
<dbReference type="AlphaFoldDB" id="A0A1N6EH65"/>
<name>A0A1N6EH65_9BACT</name>
<dbReference type="GO" id="GO:0070930">
    <property type="term" value="P:trans-translation-dependent protein tagging"/>
    <property type="evidence" value="ECO:0007669"/>
    <property type="project" value="TreeGrafter"/>
</dbReference>
<keyword evidence="5" id="KW-1185">Reference proteome</keyword>
<dbReference type="GO" id="GO:0005829">
    <property type="term" value="C:cytosol"/>
    <property type="evidence" value="ECO:0007669"/>
    <property type="project" value="TreeGrafter"/>
</dbReference>
<dbReference type="PANTHER" id="PTHR30308:SF2">
    <property type="entry name" value="SSRA-BINDING PROTEIN"/>
    <property type="match status" value="1"/>
</dbReference>
<dbReference type="GO" id="GO:0003723">
    <property type="term" value="F:RNA binding"/>
    <property type="evidence" value="ECO:0007669"/>
    <property type="project" value="UniProtKB-UniRule"/>
</dbReference>
<organism evidence="4 5">
    <name type="scientific">Chitinophaga niabensis</name>
    <dbReference type="NCBI Taxonomy" id="536979"/>
    <lineage>
        <taxon>Bacteria</taxon>
        <taxon>Pseudomonadati</taxon>
        <taxon>Bacteroidota</taxon>
        <taxon>Chitinophagia</taxon>
        <taxon>Chitinophagales</taxon>
        <taxon>Chitinophagaceae</taxon>
        <taxon>Chitinophaga</taxon>
    </lineage>
</organism>
<dbReference type="EMBL" id="FSRA01000001">
    <property type="protein sequence ID" value="SIN82408.1"/>
    <property type="molecule type" value="Genomic_DNA"/>
</dbReference>
<dbReference type="InterPro" id="IPR000037">
    <property type="entry name" value="SsrA-bd_prot"/>
</dbReference>
<comment type="subcellular location">
    <subcellularLocation>
        <location evidence="3">Cytoplasm</location>
    </subcellularLocation>
    <text evidence="3">The tmRNA-SmpB complex associates with stalled 70S ribosomes.</text>
</comment>
<keyword evidence="1 3" id="KW-0963">Cytoplasm</keyword>
<dbReference type="InterPro" id="IPR023620">
    <property type="entry name" value="SmpB"/>
</dbReference>
<dbReference type="CDD" id="cd09294">
    <property type="entry name" value="SmpB"/>
    <property type="match status" value="1"/>
</dbReference>
<dbReference type="GO" id="GO:0070929">
    <property type="term" value="P:trans-translation"/>
    <property type="evidence" value="ECO:0007669"/>
    <property type="project" value="UniProtKB-UniRule"/>
</dbReference>
<dbReference type="PANTHER" id="PTHR30308">
    <property type="entry name" value="TMRNA-BINDING COMPONENT OF TRANS-TRANSLATION TAGGING COMPLEX"/>
    <property type="match status" value="1"/>
</dbReference>
<dbReference type="Gene3D" id="2.40.280.10">
    <property type="match status" value="1"/>
</dbReference>
<evidence type="ECO:0000256" key="3">
    <source>
        <dbReference type="HAMAP-Rule" id="MF_00023"/>
    </source>
</evidence>
<dbReference type="InterPro" id="IPR020081">
    <property type="entry name" value="SsrA-bd_prot_CS"/>
</dbReference>
<accession>A0A1N6EH65</accession>
<sequence>MAELKNRSAYFEFAIEDKYIAGMVLTGTEIKSIREGRVSFNDSFCYFSKGELFVKSMHIAEYSHGSYTNHDPVRERKLLLQRKELKKIEKRMQERGYTVVPLRIFLTEKGLAKMEIGLGKGKKLHDKRDSIKSREVDRELRRNFKI</sequence>
<dbReference type="Proteomes" id="UP000185003">
    <property type="component" value="Unassembled WGS sequence"/>
</dbReference>
<evidence type="ECO:0000256" key="1">
    <source>
        <dbReference type="ARBA" id="ARBA00022490"/>
    </source>
</evidence>
<evidence type="ECO:0000256" key="2">
    <source>
        <dbReference type="ARBA" id="ARBA00022884"/>
    </source>
</evidence>
<proteinExistence type="inferred from homology"/>
<comment type="similarity">
    <text evidence="3">Belongs to the SmpB family.</text>
</comment>
<reference evidence="5" key="1">
    <citation type="submission" date="2016-11" db="EMBL/GenBank/DDBJ databases">
        <authorList>
            <person name="Varghese N."/>
            <person name="Submissions S."/>
        </authorList>
    </citation>
    <scope>NUCLEOTIDE SEQUENCE [LARGE SCALE GENOMIC DNA]</scope>
    <source>
        <strain evidence="5">DSM 24787</strain>
    </source>
</reference>
<gene>
    <name evidence="3" type="primary">smpB</name>
    <name evidence="4" type="ORF">SAMN04488055_1610</name>
</gene>
<dbReference type="OrthoDB" id="9805462at2"/>
<evidence type="ECO:0000313" key="5">
    <source>
        <dbReference type="Proteomes" id="UP000185003"/>
    </source>
</evidence>
<dbReference type="NCBIfam" id="TIGR00086">
    <property type="entry name" value="smpB"/>
    <property type="match status" value="1"/>
</dbReference>
<dbReference type="RefSeq" id="WP_074238742.1">
    <property type="nucleotide sequence ID" value="NZ_CP154260.1"/>
</dbReference>
<dbReference type="Pfam" id="PF01668">
    <property type="entry name" value="SmpB"/>
    <property type="match status" value="1"/>
</dbReference>
<dbReference type="STRING" id="536979.SAMN04488055_1610"/>